<feature type="domain" description="VOC" evidence="1">
    <location>
        <begin position="6"/>
        <end position="123"/>
    </location>
</feature>
<dbReference type="PANTHER" id="PTHR21366:SF22">
    <property type="entry name" value="VOC DOMAIN-CONTAINING PROTEIN"/>
    <property type="match status" value="1"/>
</dbReference>
<reference evidence="2 3" key="1">
    <citation type="journal article" date="2018" name="Aquat. Microb. Ecol.">
        <title>Gammaproteobacterial methanotrophs dominate.</title>
        <authorList>
            <person name="Rissanen A.J."/>
            <person name="Saarenheimo J."/>
            <person name="Tiirola M."/>
            <person name="Peura S."/>
            <person name="Aalto S.L."/>
            <person name="Karvinen A."/>
            <person name="Nykanen H."/>
        </authorList>
    </citation>
    <scope>NUCLEOTIDE SEQUENCE [LARGE SCALE GENOMIC DNA]</scope>
    <source>
        <strain evidence="2">AMbin10</strain>
    </source>
</reference>
<protein>
    <submittedName>
        <fullName evidence="2">Glyoxalase</fullName>
    </submittedName>
</protein>
<evidence type="ECO:0000313" key="3">
    <source>
        <dbReference type="Proteomes" id="UP000249396"/>
    </source>
</evidence>
<dbReference type="SUPFAM" id="SSF54593">
    <property type="entry name" value="Glyoxalase/Bleomycin resistance protein/Dihydroxybiphenyl dioxygenase"/>
    <property type="match status" value="1"/>
</dbReference>
<evidence type="ECO:0000259" key="1">
    <source>
        <dbReference type="PROSITE" id="PS51819"/>
    </source>
</evidence>
<dbReference type="InterPro" id="IPR050383">
    <property type="entry name" value="GlyoxalaseI/FosfomycinResist"/>
</dbReference>
<dbReference type="InterPro" id="IPR004360">
    <property type="entry name" value="Glyas_Fos-R_dOase_dom"/>
</dbReference>
<organism evidence="2 3">
    <name type="scientific">Candidatus Methylumidiphilus alinenensis</name>
    <dbReference type="NCBI Taxonomy" id="2202197"/>
    <lineage>
        <taxon>Bacteria</taxon>
        <taxon>Pseudomonadati</taxon>
        <taxon>Pseudomonadota</taxon>
        <taxon>Gammaproteobacteria</taxon>
        <taxon>Methylococcales</taxon>
        <taxon>Candidatus Methylumidiphilus</taxon>
    </lineage>
</organism>
<accession>A0A2W4QQ03</accession>
<dbReference type="PROSITE" id="PS51819">
    <property type="entry name" value="VOC"/>
    <property type="match status" value="1"/>
</dbReference>
<dbReference type="Proteomes" id="UP000249396">
    <property type="component" value="Unassembled WGS sequence"/>
</dbReference>
<dbReference type="Pfam" id="PF00903">
    <property type="entry name" value="Glyoxalase"/>
    <property type="match status" value="1"/>
</dbReference>
<dbReference type="Gene3D" id="3.10.180.10">
    <property type="entry name" value="2,3-Dihydroxybiphenyl 1,2-Dioxygenase, domain 1"/>
    <property type="match status" value="1"/>
</dbReference>
<dbReference type="InterPro" id="IPR037523">
    <property type="entry name" value="VOC_core"/>
</dbReference>
<dbReference type="AlphaFoldDB" id="A0A2W4QQ03"/>
<dbReference type="CDD" id="cd07245">
    <property type="entry name" value="VOC_like"/>
    <property type="match status" value="1"/>
</dbReference>
<name>A0A2W4QQ03_9GAMM</name>
<dbReference type="EMBL" id="QJPH01000433">
    <property type="protein sequence ID" value="PZN74285.1"/>
    <property type="molecule type" value="Genomic_DNA"/>
</dbReference>
<proteinExistence type="predicted"/>
<gene>
    <name evidence="2" type="ORF">DM484_21620</name>
</gene>
<sequence length="125" mass="13753">MSLIKRLHHASLVTSDLATARAFYEGVLGLEVNPTRPTLAYDGIWYDVGEQMIHLLAVPNPDAGVVRPEHGGIDRHTALVVSDFEELIARLEKAGIPYSMSKSGRSALFCRDPDGNALEFWGSQF</sequence>
<dbReference type="PANTHER" id="PTHR21366">
    <property type="entry name" value="GLYOXALASE FAMILY PROTEIN"/>
    <property type="match status" value="1"/>
</dbReference>
<evidence type="ECO:0000313" key="2">
    <source>
        <dbReference type="EMBL" id="PZN74285.1"/>
    </source>
</evidence>
<dbReference type="InterPro" id="IPR029068">
    <property type="entry name" value="Glyas_Bleomycin-R_OHBP_Dase"/>
</dbReference>
<comment type="caution">
    <text evidence="2">The sequence shown here is derived from an EMBL/GenBank/DDBJ whole genome shotgun (WGS) entry which is preliminary data.</text>
</comment>